<evidence type="ECO:0000256" key="6">
    <source>
        <dbReference type="ARBA" id="ARBA00023136"/>
    </source>
</evidence>
<evidence type="ECO:0000256" key="2">
    <source>
        <dbReference type="ARBA" id="ARBA00022448"/>
    </source>
</evidence>
<dbReference type="Proteomes" id="UP001156690">
    <property type="component" value="Unassembled WGS sequence"/>
</dbReference>
<feature type="transmembrane region" description="Helical" evidence="7">
    <location>
        <begin position="81"/>
        <end position="100"/>
    </location>
</feature>
<evidence type="ECO:0000256" key="4">
    <source>
        <dbReference type="ARBA" id="ARBA00022692"/>
    </source>
</evidence>
<dbReference type="SUPFAM" id="SSF103473">
    <property type="entry name" value="MFS general substrate transporter"/>
    <property type="match status" value="1"/>
</dbReference>
<dbReference type="GO" id="GO:0005886">
    <property type="term" value="C:plasma membrane"/>
    <property type="evidence" value="ECO:0007669"/>
    <property type="project" value="UniProtKB-SubCell"/>
</dbReference>
<feature type="transmembrane region" description="Helical" evidence="7">
    <location>
        <begin position="21"/>
        <end position="40"/>
    </location>
</feature>
<dbReference type="PROSITE" id="PS50850">
    <property type="entry name" value="MFS"/>
    <property type="match status" value="1"/>
</dbReference>
<name>A0AAV5NX63_9VIBR</name>
<feature type="transmembrane region" description="Helical" evidence="7">
    <location>
        <begin position="141"/>
        <end position="164"/>
    </location>
</feature>
<proteinExistence type="predicted"/>
<keyword evidence="4 7" id="KW-0812">Transmembrane</keyword>
<feature type="domain" description="Major facilitator superfamily (MFS) profile" evidence="8">
    <location>
        <begin position="16"/>
        <end position="405"/>
    </location>
</feature>
<gene>
    <name evidence="9" type="ORF">GCM10007932_42350</name>
</gene>
<dbReference type="Gene3D" id="1.20.1250.20">
    <property type="entry name" value="MFS general substrate transporter like domains"/>
    <property type="match status" value="1"/>
</dbReference>
<organism evidence="9 10">
    <name type="scientific">Vibrio penaeicida</name>
    <dbReference type="NCBI Taxonomy" id="104609"/>
    <lineage>
        <taxon>Bacteria</taxon>
        <taxon>Pseudomonadati</taxon>
        <taxon>Pseudomonadota</taxon>
        <taxon>Gammaproteobacteria</taxon>
        <taxon>Vibrionales</taxon>
        <taxon>Vibrionaceae</taxon>
        <taxon>Vibrio</taxon>
    </lineage>
</organism>
<keyword evidence="3" id="KW-1003">Cell membrane</keyword>
<dbReference type="InterPro" id="IPR011701">
    <property type="entry name" value="MFS"/>
</dbReference>
<keyword evidence="6 7" id="KW-0472">Membrane</keyword>
<sequence length="414" mass="45406">MENMVMFKRYFNLGPVVYSIALARFISACGAFVPPMLIIILHDKLGISSELIGYIVAAYAIVAMLGSIVSGFLCDRFKTGIIVICSMCVTTTGYLLSAAVSESVYVILTLGLSQLGIGLTYTSTLTLSLKLSKPINRANIVSLNYLCFNLGSAIGPAIAGYLYLEKYEMLYIGSGIAIFVAAITLFTSLYINDALSPIYRNESYKNDQVDVAKEGTLSRYDIIIYSTICFLICFTFATLMFTLPITMNVLFANKGALYFGYLMSLNALCVIMLTPIIVHFSRNISYGSMLLLSPVFYFVSLAVIFLDDSVFLVFIISTVLWSIGEIVYLTYSELFLTDYASEENIGKISSIPTICYQLASVASPLISGYLINFGSSDAPLKISMVFSVLALINLSGFILKKKRIKLGLKCNKGI</sequence>
<feature type="transmembrane region" description="Helical" evidence="7">
    <location>
        <begin position="106"/>
        <end position="129"/>
    </location>
</feature>
<dbReference type="InterPro" id="IPR036259">
    <property type="entry name" value="MFS_trans_sf"/>
</dbReference>
<keyword evidence="10" id="KW-1185">Reference proteome</keyword>
<accession>A0AAV5NX63</accession>
<dbReference type="PANTHER" id="PTHR23517">
    <property type="entry name" value="RESISTANCE PROTEIN MDTM, PUTATIVE-RELATED-RELATED"/>
    <property type="match status" value="1"/>
</dbReference>
<evidence type="ECO:0000256" key="7">
    <source>
        <dbReference type="SAM" id="Phobius"/>
    </source>
</evidence>
<dbReference type="GO" id="GO:0022857">
    <property type="term" value="F:transmembrane transporter activity"/>
    <property type="evidence" value="ECO:0007669"/>
    <property type="project" value="InterPro"/>
</dbReference>
<feature type="transmembrane region" description="Helical" evidence="7">
    <location>
        <begin position="52"/>
        <end position="74"/>
    </location>
</feature>
<dbReference type="AlphaFoldDB" id="A0AAV5NX63"/>
<comment type="subcellular location">
    <subcellularLocation>
        <location evidence="1">Cell membrane</location>
        <topology evidence="1">Multi-pass membrane protein</topology>
    </subcellularLocation>
</comment>
<comment type="caution">
    <text evidence="9">The sequence shown here is derived from an EMBL/GenBank/DDBJ whole genome shotgun (WGS) entry which is preliminary data.</text>
</comment>
<evidence type="ECO:0000256" key="3">
    <source>
        <dbReference type="ARBA" id="ARBA00022475"/>
    </source>
</evidence>
<reference evidence="10" key="1">
    <citation type="journal article" date="2019" name="Int. J. Syst. Evol. Microbiol.">
        <title>The Global Catalogue of Microorganisms (GCM) 10K type strain sequencing project: providing services to taxonomists for standard genome sequencing and annotation.</title>
        <authorList>
            <consortium name="The Broad Institute Genomics Platform"/>
            <consortium name="The Broad Institute Genome Sequencing Center for Infectious Disease"/>
            <person name="Wu L."/>
            <person name="Ma J."/>
        </authorList>
    </citation>
    <scope>NUCLEOTIDE SEQUENCE [LARGE SCALE GENOMIC DNA]</scope>
    <source>
        <strain evidence="10">NBRC 15640</strain>
    </source>
</reference>
<evidence type="ECO:0000259" key="8">
    <source>
        <dbReference type="PROSITE" id="PS50850"/>
    </source>
</evidence>
<evidence type="ECO:0000313" key="9">
    <source>
        <dbReference type="EMBL" id="GLQ74873.1"/>
    </source>
</evidence>
<evidence type="ECO:0000313" key="10">
    <source>
        <dbReference type="Proteomes" id="UP001156690"/>
    </source>
</evidence>
<dbReference type="InterPro" id="IPR020846">
    <property type="entry name" value="MFS_dom"/>
</dbReference>
<feature type="transmembrane region" description="Helical" evidence="7">
    <location>
        <begin position="351"/>
        <end position="372"/>
    </location>
</feature>
<feature type="transmembrane region" description="Helical" evidence="7">
    <location>
        <begin position="311"/>
        <end position="331"/>
    </location>
</feature>
<feature type="transmembrane region" description="Helical" evidence="7">
    <location>
        <begin position="378"/>
        <end position="399"/>
    </location>
</feature>
<protein>
    <submittedName>
        <fullName evidence="9">MFS transporter</fullName>
    </submittedName>
</protein>
<keyword evidence="2" id="KW-0813">Transport</keyword>
<keyword evidence="5 7" id="KW-1133">Transmembrane helix</keyword>
<feature type="transmembrane region" description="Helical" evidence="7">
    <location>
        <begin position="170"/>
        <end position="191"/>
    </location>
</feature>
<feature type="transmembrane region" description="Helical" evidence="7">
    <location>
        <begin position="222"/>
        <end position="246"/>
    </location>
</feature>
<feature type="transmembrane region" description="Helical" evidence="7">
    <location>
        <begin position="258"/>
        <end position="278"/>
    </location>
</feature>
<evidence type="ECO:0000256" key="5">
    <source>
        <dbReference type="ARBA" id="ARBA00022989"/>
    </source>
</evidence>
<evidence type="ECO:0000256" key="1">
    <source>
        <dbReference type="ARBA" id="ARBA00004651"/>
    </source>
</evidence>
<dbReference type="EMBL" id="BSNX01000066">
    <property type="protein sequence ID" value="GLQ74873.1"/>
    <property type="molecule type" value="Genomic_DNA"/>
</dbReference>
<feature type="transmembrane region" description="Helical" evidence="7">
    <location>
        <begin position="285"/>
        <end position="305"/>
    </location>
</feature>
<dbReference type="InterPro" id="IPR050171">
    <property type="entry name" value="MFS_Transporters"/>
</dbReference>
<dbReference type="Pfam" id="PF07690">
    <property type="entry name" value="MFS_1"/>
    <property type="match status" value="1"/>
</dbReference>